<accession>A0A9N8E9J8</accession>
<name>A0A9N8E9J8_9STRA</name>
<keyword evidence="1" id="KW-0479">Metal-binding</keyword>
<dbReference type="Pfam" id="PF01753">
    <property type="entry name" value="zf-MYND"/>
    <property type="match status" value="1"/>
</dbReference>
<dbReference type="PROSITE" id="PS50280">
    <property type="entry name" value="SET"/>
    <property type="match status" value="1"/>
</dbReference>
<dbReference type="InterPro" id="IPR046341">
    <property type="entry name" value="SET_dom_sf"/>
</dbReference>
<reference evidence="7" key="1">
    <citation type="submission" date="2020-06" db="EMBL/GenBank/DDBJ databases">
        <authorList>
            <consortium name="Plant Systems Biology data submission"/>
        </authorList>
    </citation>
    <scope>NUCLEOTIDE SEQUENCE</scope>
    <source>
        <strain evidence="7">D6</strain>
    </source>
</reference>
<dbReference type="Proteomes" id="UP001153069">
    <property type="component" value="Unassembled WGS sequence"/>
</dbReference>
<dbReference type="InterPro" id="IPR001214">
    <property type="entry name" value="SET_dom"/>
</dbReference>
<evidence type="ECO:0000259" key="5">
    <source>
        <dbReference type="PROSITE" id="PS50280"/>
    </source>
</evidence>
<keyword evidence="8" id="KW-1185">Reference proteome</keyword>
<keyword evidence="3" id="KW-0862">Zinc</keyword>
<dbReference type="PANTHER" id="PTHR13271">
    <property type="entry name" value="UNCHARACTERIZED PUTATIVE METHYLTRANSFERASE"/>
    <property type="match status" value="1"/>
</dbReference>
<dbReference type="GO" id="GO:0005634">
    <property type="term" value="C:nucleus"/>
    <property type="evidence" value="ECO:0007669"/>
    <property type="project" value="TreeGrafter"/>
</dbReference>
<evidence type="ECO:0000256" key="2">
    <source>
        <dbReference type="ARBA" id="ARBA00022771"/>
    </source>
</evidence>
<dbReference type="SUPFAM" id="SSF82199">
    <property type="entry name" value="SET domain"/>
    <property type="match status" value="1"/>
</dbReference>
<dbReference type="SUPFAM" id="SSF144232">
    <property type="entry name" value="HIT/MYND zinc finger-like"/>
    <property type="match status" value="1"/>
</dbReference>
<evidence type="ECO:0008006" key="9">
    <source>
        <dbReference type="Google" id="ProtNLM"/>
    </source>
</evidence>
<evidence type="ECO:0000256" key="1">
    <source>
        <dbReference type="ARBA" id="ARBA00022723"/>
    </source>
</evidence>
<gene>
    <name evidence="7" type="ORF">SEMRO_697_G189050.1</name>
</gene>
<feature type="domain" description="SET" evidence="5">
    <location>
        <begin position="49"/>
        <end position="337"/>
    </location>
</feature>
<dbReference type="Pfam" id="PF00856">
    <property type="entry name" value="SET"/>
    <property type="match status" value="1"/>
</dbReference>
<dbReference type="InterPro" id="IPR002893">
    <property type="entry name" value="Znf_MYND"/>
</dbReference>
<evidence type="ECO:0000256" key="4">
    <source>
        <dbReference type="PROSITE-ProRule" id="PRU00134"/>
    </source>
</evidence>
<dbReference type="PROSITE" id="PS01360">
    <property type="entry name" value="ZF_MYND_1"/>
    <property type="match status" value="1"/>
</dbReference>
<dbReference type="Gene3D" id="3.90.1410.10">
    <property type="entry name" value="set domain protein methyltransferase, domain 1"/>
    <property type="match status" value="1"/>
</dbReference>
<protein>
    <recommendedName>
        <fullName evidence="9">MYND-type domain-containing protein</fullName>
    </recommendedName>
</protein>
<evidence type="ECO:0000256" key="3">
    <source>
        <dbReference type="ARBA" id="ARBA00022833"/>
    </source>
</evidence>
<comment type="caution">
    <text evidence="7">The sequence shown here is derived from an EMBL/GenBank/DDBJ whole genome shotgun (WGS) entry which is preliminary data.</text>
</comment>
<sequence>MTASSSGTSSLEERQRAIERCIDWVETYGRRRMEDDGSSQDHPHVLKLDRIQFITTTDASTGTDKNATPMVGVFAKDSIRKGDTLVTIPEACVLSESHPLLKDLASVCIDPAMKVYRDNLTAQWKQTSNTRNPWNSFEKDQTQGRVFCQDELRLALQLTLLVYVHRVKASIGGTLGDAATHFKSYLEALPPSYESLIFHWTDEEMEILKGTACHAVSLRLRREVEDNWEQSFASVLLEYLQQKQDKVDSTLLKESYLHAICSIYSRMHSLDSANFASSTVTAETNTRTLCPLVDMINGDKEYSPRCNAHVLQYPGIHVAVQATRDIAKGDEVLFSYGQISNQVFVTKFGFVPLTSTGKPLMDELDVVHVVPPPKLVWEKGDERRWKSLTSDKNKVLEWRHLTEFPPEDGTPFAFMRSTTDMAKVRGSESWRPVYLNNLHLYAMFSLSNDDGAEVVVEPWEPGSIILDMIDYRLEQMPTVTDDLAIASGTNIKTALLCRMLEREILSMWWHAIAKQYECYGETSPTTGKKYLPLRSQKEGCTVCQTAFSCPLKSCTRCKAVFYCGRGCQKEDWKAGHKEACQPVSG</sequence>
<dbReference type="PANTHER" id="PTHR13271:SF34">
    <property type="entry name" value="N-LYSINE METHYLTRANSFERASE SETD6"/>
    <property type="match status" value="1"/>
</dbReference>
<organism evidence="7 8">
    <name type="scientific">Seminavis robusta</name>
    <dbReference type="NCBI Taxonomy" id="568900"/>
    <lineage>
        <taxon>Eukaryota</taxon>
        <taxon>Sar</taxon>
        <taxon>Stramenopiles</taxon>
        <taxon>Ochrophyta</taxon>
        <taxon>Bacillariophyta</taxon>
        <taxon>Bacillariophyceae</taxon>
        <taxon>Bacillariophycidae</taxon>
        <taxon>Naviculales</taxon>
        <taxon>Naviculaceae</taxon>
        <taxon>Seminavis</taxon>
    </lineage>
</organism>
<dbReference type="GO" id="GO:0016279">
    <property type="term" value="F:protein-lysine N-methyltransferase activity"/>
    <property type="evidence" value="ECO:0007669"/>
    <property type="project" value="TreeGrafter"/>
</dbReference>
<dbReference type="EMBL" id="CAICTM010000696">
    <property type="protein sequence ID" value="CAB9515161.1"/>
    <property type="molecule type" value="Genomic_DNA"/>
</dbReference>
<proteinExistence type="predicted"/>
<dbReference type="PROSITE" id="PS50865">
    <property type="entry name" value="ZF_MYND_2"/>
    <property type="match status" value="1"/>
</dbReference>
<keyword evidence="2 4" id="KW-0863">Zinc-finger</keyword>
<dbReference type="AlphaFoldDB" id="A0A9N8E9J8"/>
<dbReference type="CDD" id="cd10527">
    <property type="entry name" value="SET_LSMT"/>
    <property type="match status" value="1"/>
</dbReference>
<dbReference type="OrthoDB" id="57654at2759"/>
<dbReference type="GO" id="GO:0008270">
    <property type="term" value="F:zinc ion binding"/>
    <property type="evidence" value="ECO:0007669"/>
    <property type="project" value="UniProtKB-KW"/>
</dbReference>
<evidence type="ECO:0000313" key="8">
    <source>
        <dbReference type="Proteomes" id="UP001153069"/>
    </source>
</evidence>
<evidence type="ECO:0000313" key="7">
    <source>
        <dbReference type="EMBL" id="CAB9515161.1"/>
    </source>
</evidence>
<dbReference type="Gene3D" id="6.10.140.2220">
    <property type="match status" value="1"/>
</dbReference>
<dbReference type="InterPro" id="IPR050600">
    <property type="entry name" value="SETD3_SETD6_MTase"/>
</dbReference>
<feature type="domain" description="MYND-type" evidence="6">
    <location>
        <begin position="540"/>
        <end position="580"/>
    </location>
</feature>
<evidence type="ECO:0000259" key="6">
    <source>
        <dbReference type="PROSITE" id="PS50865"/>
    </source>
</evidence>